<evidence type="ECO:0000313" key="3">
    <source>
        <dbReference type="Proteomes" id="UP001596425"/>
    </source>
</evidence>
<protein>
    <submittedName>
        <fullName evidence="2">Helix-turn-helix transcriptional regulator</fullName>
    </submittedName>
</protein>
<proteinExistence type="predicted"/>
<dbReference type="Proteomes" id="UP001596425">
    <property type="component" value="Unassembled WGS sequence"/>
</dbReference>
<keyword evidence="3" id="KW-1185">Reference proteome</keyword>
<organism evidence="2 3">
    <name type="scientific">Microbulbifer taiwanensis</name>
    <dbReference type="NCBI Taxonomy" id="986746"/>
    <lineage>
        <taxon>Bacteria</taxon>
        <taxon>Pseudomonadati</taxon>
        <taxon>Pseudomonadota</taxon>
        <taxon>Gammaproteobacteria</taxon>
        <taxon>Cellvibrionales</taxon>
        <taxon>Microbulbiferaceae</taxon>
        <taxon>Microbulbifer</taxon>
    </lineage>
</organism>
<gene>
    <name evidence="2" type="ORF">ACFQBM_03975</name>
</gene>
<feature type="domain" description="Helix-turn-helix" evidence="1">
    <location>
        <begin position="5"/>
        <end position="55"/>
    </location>
</feature>
<evidence type="ECO:0000313" key="2">
    <source>
        <dbReference type="EMBL" id="MFC6632422.1"/>
    </source>
</evidence>
<accession>A0ABW1YLC2</accession>
<dbReference type="EMBL" id="JBHSVR010000001">
    <property type="protein sequence ID" value="MFC6632422.1"/>
    <property type="molecule type" value="Genomic_DNA"/>
</dbReference>
<comment type="caution">
    <text evidence="2">The sequence shown here is derived from an EMBL/GenBank/DDBJ whole genome shotgun (WGS) entry which is preliminary data.</text>
</comment>
<evidence type="ECO:0000259" key="1">
    <source>
        <dbReference type="Pfam" id="PF12728"/>
    </source>
</evidence>
<dbReference type="InterPro" id="IPR009061">
    <property type="entry name" value="DNA-bd_dom_put_sf"/>
</dbReference>
<name>A0ABW1YLC2_9GAMM</name>
<dbReference type="InterPro" id="IPR041657">
    <property type="entry name" value="HTH_17"/>
</dbReference>
<dbReference type="RefSeq" id="WP_193193509.1">
    <property type="nucleotide sequence ID" value="NZ_JACZFR010000047.1"/>
</dbReference>
<dbReference type="Pfam" id="PF12728">
    <property type="entry name" value="HTH_17"/>
    <property type="match status" value="1"/>
</dbReference>
<reference evidence="3" key="1">
    <citation type="journal article" date="2019" name="Int. J. Syst. Evol. Microbiol.">
        <title>The Global Catalogue of Microorganisms (GCM) 10K type strain sequencing project: providing services to taxonomists for standard genome sequencing and annotation.</title>
        <authorList>
            <consortium name="The Broad Institute Genomics Platform"/>
            <consortium name="The Broad Institute Genome Sequencing Center for Infectious Disease"/>
            <person name="Wu L."/>
            <person name="Ma J."/>
        </authorList>
    </citation>
    <scope>NUCLEOTIDE SEQUENCE [LARGE SCALE GENOMIC DNA]</scope>
    <source>
        <strain evidence="3">CGMCC 1.13718</strain>
    </source>
</reference>
<sequence>MEPRFLDTKQAAQYLSLSAVWLNELRIKGGGPKFYKLGRAVRYKVEDLDAWVEEREPVSSLAEYYSKNDK</sequence>
<dbReference type="SUPFAM" id="SSF46955">
    <property type="entry name" value="Putative DNA-binding domain"/>
    <property type="match status" value="1"/>
</dbReference>